<evidence type="ECO:0000313" key="2">
    <source>
        <dbReference type="Proteomes" id="UP000256941"/>
    </source>
</evidence>
<name>A0A3D9XLJ6_PARVE</name>
<comment type="caution">
    <text evidence="1">The sequence shown here is derived from an EMBL/GenBank/DDBJ whole genome shotgun (WGS) entry which is preliminary data.</text>
</comment>
<accession>A0A3D9XLJ6</accession>
<organism evidence="1 2">
    <name type="scientific">Paracoccus versutus</name>
    <name type="common">Thiobacillus versutus</name>
    <dbReference type="NCBI Taxonomy" id="34007"/>
    <lineage>
        <taxon>Bacteria</taxon>
        <taxon>Pseudomonadati</taxon>
        <taxon>Pseudomonadota</taxon>
        <taxon>Alphaproteobacteria</taxon>
        <taxon>Rhodobacterales</taxon>
        <taxon>Paracoccaceae</taxon>
        <taxon>Paracoccus</taxon>
    </lineage>
</organism>
<dbReference type="Proteomes" id="UP000256941">
    <property type="component" value="Unassembled WGS sequence"/>
</dbReference>
<dbReference type="InterPro" id="IPR038666">
    <property type="entry name" value="SSP1_head-tail_sf"/>
</dbReference>
<dbReference type="EMBL" id="QTUJ01000002">
    <property type="protein sequence ID" value="REF69953.1"/>
    <property type="molecule type" value="Genomic_DNA"/>
</dbReference>
<dbReference type="InterPro" id="IPR008767">
    <property type="entry name" value="Phage_SPP1_head-tail_adaptor"/>
</dbReference>
<reference evidence="1 2" key="1">
    <citation type="submission" date="2018-08" db="EMBL/GenBank/DDBJ databases">
        <title>Genomic Encyclopedia of Archaeal and Bacterial Type Strains, Phase II (KMG-II): from individual species to whole genera.</title>
        <authorList>
            <person name="Goeker M."/>
        </authorList>
    </citation>
    <scope>NUCLEOTIDE SEQUENCE [LARGE SCALE GENOMIC DNA]</scope>
    <source>
        <strain evidence="1 2">DSM 17099</strain>
    </source>
</reference>
<gene>
    <name evidence="1" type="ORF">BDD41_2672</name>
</gene>
<dbReference type="AlphaFoldDB" id="A0A3D9XLJ6"/>
<dbReference type="Gene3D" id="2.40.10.270">
    <property type="entry name" value="Bacteriophage SPP1 head-tail adaptor protein"/>
    <property type="match status" value="1"/>
</dbReference>
<sequence length="116" mass="12653">MVKAAVQTARLKEAVAFDVPVQVSGPGGVTSTTWEQRHSCRAQFLYSTGSEVVEAARLEGRPIFKIRVRSCAAARSVTTDWQMRDTRRAAVYAILEVDGITDPAWVYVVVEGGKAP</sequence>
<evidence type="ECO:0000313" key="1">
    <source>
        <dbReference type="EMBL" id="REF69953.1"/>
    </source>
</evidence>
<dbReference type="Pfam" id="PF05521">
    <property type="entry name" value="Phage_HCP"/>
    <property type="match status" value="1"/>
</dbReference>
<proteinExistence type="predicted"/>
<protein>
    <submittedName>
        <fullName evidence="1">Head-tail joining protein</fullName>
    </submittedName>
</protein>
<dbReference type="RefSeq" id="WP_244295179.1">
    <property type="nucleotide sequence ID" value="NZ_CP038197.1"/>
</dbReference>